<sequence length="191" mass="20413">MNPQIVGKSVEALASMANLKVPTGARVLISEQTTVGKNNPYSREKLTPILAFYTVDSLEEGINLCTEILMNEGKGHTLVLHSENKEVIKEFGLRIPVSRLLVNTPGALGGIGGSTNLVPALTLGCGAVGGSSTSDNVGPMNLLNIKRVAYGVRELEDLRGSKQEEPVNTINEEYLELIISKVVEKLSALSK</sequence>
<dbReference type="SUPFAM" id="SSF53720">
    <property type="entry name" value="ALDH-like"/>
    <property type="match status" value="1"/>
</dbReference>
<name>A0A644YRG2_9ZZZZ</name>
<dbReference type="GO" id="GO:0016620">
    <property type="term" value="F:oxidoreductase activity, acting on the aldehyde or oxo group of donors, NAD or NADP as acceptor"/>
    <property type="evidence" value="ECO:0007669"/>
    <property type="project" value="InterPro"/>
</dbReference>
<evidence type="ECO:0000313" key="1">
    <source>
        <dbReference type="EMBL" id="MPM31100.1"/>
    </source>
</evidence>
<dbReference type="Gene3D" id="3.40.309.10">
    <property type="entry name" value="Aldehyde Dehydrogenase, Chain A, domain 2"/>
    <property type="match status" value="1"/>
</dbReference>
<protein>
    <recommendedName>
        <fullName evidence="2">Aldehyde-alcohol dehydrogenase</fullName>
    </recommendedName>
</protein>
<reference evidence="1" key="1">
    <citation type="submission" date="2019-08" db="EMBL/GenBank/DDBJ databases">
        <authorList>
            <person name="Kucharzyk K."/>
            <person name="Murdoch R.W."/>
            <person name="Higgins S."/>
            <person name="Loffler F."/>
        </authorList>
    </citation>
    <scope>NUCLEOTIDE SEQUENCE</scope>
</reference>
<dbReference type="AlphaFoldDB" id="A0A644YRG2"/>
<dbReference type="InterPro" id="IPR016163">
    <property type="entry name" value="Ald_DH_C"/>
</dbReference>
<gene>
    <name evidence="1" type="ORF">SDC9_77653</name>
</gene>
<accession>A0A644YRG2</accession>
<dbReference type="EMBL" id="VSSQ01005979">
    <property type="protein sequence ID" value="MPM31100.1"/>
    <property type="molecule type" value="Genomic_DNA"/>
</dbReference>
<comment type="caution">
    <text evidence="1">The sequence shown here is derived from an EMBL/GenBank/DDBJ whole genome shotgun (WGS) entry which is preliminary data.</text>
</comment>
<proteinExistence type="predicted"/>
<evidence type="ECO:0008006" key="2">
    <source>
        <dbReference type="Google" id="ProtNLM"/>
    </source>
</evidence>
<dbReference type="InterPro" id="IPR016161">
    <property type="entry name" value="Ald_DH/histidinol_DH"/>
</dbReference>
<organism evidence="1">
    <name type="scientific">bioreactor metagenome</name>
    <dbReference type="NCBI Taxonomy" id="1076179"/>
    <lineage>
        <taxon>unclassified sequences</taxon>
        <taxon>metagenomes</taxon>
        <taxon>ecological metagenomes</taxon>
    </lineage>
</organism>